<dbReference type="InterPro" id="IPR051798">
    <property type="entry name" value="Class-II_PLP-Dep_Aminotrans"/>
</dbReference>
<dbReference type="SUPFAM" id="SSF53383">
    <property type="entry name" value="PLP-dependent transferases"/>
    <property type="match status" value="1"/>
</dbReference>
<evidence type="ECO:0000256" key="4">
    <source>
        <dbReference type="ARBA" id="ARBA00023239"/>
    </source>
</evidence>
<dbReference type="Gene3D" id="3.90.1150.10">
    <property type="entry name" value="Aspartate Aminotransferase, domain 1"/>
    <property type="match status" value="1"/>
</dbReference>
<evidence type="ECO:0000313" key="8">
    <source>
        <dbReference type="Proteomes" id="UP000244925"/>
    </source>
</evidence>
<dbReference type="Pfam" id="PF00155">
    <property type="entry name" value="Aminotran_1_2"/>
    <property type="match status" value="1"/>
</dbReference>
<gene>
    <name evidence="7" type="ORF">C5O25_03750</name>
</gene>
<feature type="domain" description="Aminotransferase class I/classII large" evidence="6">
    <location>
        <begin position="29"/>
        <end position="383"/>
    </location>
</feature>
<evidence type="ECO:0000256" key="2">
    <source>
        <dbReference type="ARBA" id="ARBA00012224"/>
    </source>
</evidence>
<proteinExistence type="inferred from homology"/>
<organism evidence="7 8">
    <name type="scientific">Paramuribaculum intestinale</name>
    <dbReference type="NCBI Taxonomy" id="2094151"/>
    <lineage>
        <taxon>Bacteria</taxon>
        <taxon>Pseudomonadati</taxon>
        <taxon>Bacteroidota</taxon>
        <taxon>Bacteroidia</taxon>
        <taxon>Bacteroidales</taxon>
        <taxon>Muribaculaceae</taxon>
        <taxon>Paramuribaculum</taxon>
    </lineage>
</organism>
<accession>A0A2V1IZZ3</accession>
<dbReference type="EC" id="4.4.1.13" evidence="2"/>
<dbReference type="InterPro" id="IPR015422">
    <property type="entry name" value="PyrdxlP-dep_Trfase_small"/>
</dbReference>
<evidence type="ECO:0000259" key="6">
    <source>
        <dbReference type="Pfam" id="PF00155"/>
    </source>
</evidence>
<dbReference type="PANTHER" id="PTHR43525">
    <property type="entry name" value="PROTEIN MALY"/>
    <property type="match status" value="1"/>
</dbReference>
<dbReference type="AlphaFoldDB" id="A0A2V1IZZ3"/>
<keyword evidence="4" id="KW-0456">Lyase</keyword>
<reference evidence="8" key="1">
    <citation type="submission" date="2018-02" db="EMBL/GenBank/DDBJ databases">
        <authorList>
            <person name="Clavel T."/>
            <person name="Strowig T."/>
        </authorList>
    </citation>
    <scope>NUCLEOTIDE SEQUENCE [LARGE SCALE GENOMIC DNA]</scope>
    <source>
        <strain evidence="8">DSM 100764</strain>
    </source>
</reference>
<dbReference type="EMBL" id="PUBV01000005">
    <property type="protein sequence ID" value="PWB08650.1"/>
    <property type="molecule type" value="Genomic_DNA"/>
</dbReference>
<dbReference type="CDD" id="cd00609">
    <property type="entry name" value="AAT_like"/>
    <property type="match status" value="1"/>
</dbReference>
<dbReference type="InterPro" id="IPR015421">
    <property type="entry name" value="PyrdxlP-dep_Trfase_major"/>
</dbReference>
<protein>
    <recommendedName>
        <fullName evidence="2">cysteine-S-conjugate beta-lyase</fullName>
        <ecNumber evidence="2">4.4.1.13</ecNumber>
    </recommendedName>
</protein>
<evidence type="ECO:0000256" key="3">
    <source>
        <dbReference type="ARBA" id="ARBA00022898"/>
    </source>
</evidence>
<dbReference type="PANTHER" id="PTHR43525:SF1">
    <property type="entry name" value="PROTEIN MALY"/>
    <property type="match status" value="1"/>
</dbReference>
<dbReference type="InterPro" id="IPR027619">
    <property type="entry name" value="C-S_lyase_PatB-like"/>
</dbReference>
<dbReference type="NCBIfam" id="TIGR04350">
    <property type="entry name" value="C_S_lyase_PatB"/>
    <property type="match status" value="1"/>
</dbReference>
<dbReference type="InterPro" id="IPR004839">
    <property type="entry name" value="Aminotransferase_I/II_large"/>
</dbReference>
<dbReference type="RefSeq" id="WP_107035396.1">
    <property type="nucleotide sequence ID" value="NZ_CP098825.1"/>
</dbReference>
<evidence type="ECO:0000313" key="7">
    <source>
        <dbReference type="EMBL" id="PWB08650.1"/>
    </source>
</evidence>
<dbReference type="GeneID" id="93425553"/>
<dbReference type="Gene3D" id="3.40.640.10">
    <property type="entry name" value="Type I PLP-dependent aspartate aminotransferase-like (Major domain)"/>
    <property type="match status" value="1"/>
</dbReference>
<comment type="cofactor">
    <cofactor evidence="1">
        <name>pyridoxal 5'-phosphate</name>
        <dbReference type="ChEBI" id="CHEBI:597326"/>
    </cofactor>
</comment>
<evidence type="ECO:0000256" key="1">
    <source>
        <dbReference type="ARBA" id="ARBA00001933"/>
    </source>
</evidence>
<sequence length="393" mass="43783">MSNSYFDRINERRHTASIKWDSYTGNGEVIPLWVADMDFRTAPVVREAMIRRAESGVYGYSFADEDYMDSLAGWFEGRHGYSIDTSMVIPVPGVVPALSAIIKALVKPGEGVIIQPPVYNCFFSSVRNNGCRLLENPLQRIDLPDGRFTYEMDLDGLAELAARPDAKLMILCNPHNPAGRAWREEELEQVAEICRENGVRVVSDEIHCEIVMPGCEYVPYGNIDRSAVVCTSPSKAFNTAGLHTSNIVCPDADTREAIDHAVNVNEVCDLTCFGVDALKASYTQEGADWVDSLCDYIWENYRFFAKTVAERLPECPVTMLEATYLPMIDVSAIEGYTSEQLEEKLKAEAGVWVNAGEMYGREGFLRVNLACPRATLAEGLDRLCKGLSALKRR</sequence>
<comment type="similarity">
    <text evidence="5">Belongs to the class-II pyridoxal-phosphate-dependent aminotransferase family. MalY/PatB cystathionine beta-lyase subfamily.</text>
</comment>
<dbReference type="GO" id="GO:0047804">
    <property type="term" value="F:cysteine-S-conjugate beta-lyase activity"/>
    <property type="evidence" value="ECO:0007669"/>
    <property type="project" value="UniProtKB-EC"/>
</dbReference>
<dbReference type="Proteomes" id="UP000244925">
    <property type="component" value="Unassembled WGS sequence"/>
</dbReference>
<dbReference type="GO" id="GO:0030170">
    <property type="term" value="F:pyridoxal phosphate binding"/>
    <property type="evidence" value="ECO:0007669"/>
    <property type="project" value="InterPro"/>
</dbReference>
<comment type="caution">
    <text evidence="7">The sequence shown here is derived from an EMBL/GenBank/DDBJ whole genome shotgun (WGS) entry which is preliminary data.</text>
</comment>
<keyword evidence="7" id="KW-0808">Transferase</keyword>
<evidence type="ECO:0000256" key="5">
    <source>
        <dbReference type="ARBA" id="ARBA00037974"/>
    </source>
</evidence>
<keyword evidence="8" id="KW-1185">Reference proteome</keyword>
<keyword evidence="3" id="KW-0663">Pyridoxal phosphate</keyword>
<dbReference type="GO" id="GO:0008483">
    <property type="term" value="F:transaminase activity"/>
    <property type="evidence" value="ECO:0007669"/>
    <property type="project" value="UniProtKB-KW"/>
</dbReference>
<keyword evidence="7" id="KW-0032">Aminotransferase</keyword>
<name>A0A2V1IZZ3_9BACT</name>
<dbReference type="InterPro" id="IPR015424">
    <property type="entry name" value="PyrdxlP-dep_Trfase"/>
</dbReference>